<dbReference type="InterPro" id="IPR049892">
    <property type="entry name" value="AA9"/>
</dbReference>
<dbReference type="AlphaFoldDB" id="A0A0D1XIK4"/>
<reference evidence="8 9" key="1">
    <citation type="submission" date="2015-01" db="EMBL/GenBank/DDBJ databases">
        <title>The Genome Sequence of Ochroconis gallopava CBS43764.</title>
        <authorList>
            <consortium name="The Broad Institute Genomics Platform"/>
            <person name="Cuomo C."/>
            <person name="de Hoog S."/>
            <person name="Gorbushina A."/>
            <person name="Stielow B."/>
            <person name="Teixiera M."/>
            <person name="Abouelleil A."/>
            <person name="Chapman S.B."/>
            <person name="Priest M."/>
            <person name="Young S.K."/>
            <person name="Wortman J."/>
            <person name="Nusbaum C."/>
            <person name="Birren B."/>
        </authorList>
    </citation>
    <scope>NUCLEOTIDE SEQUENCE [LARGE SCALE GENOMIC DNA]</scope>
    <source>
        <strain evidence="8 9">CBS 43764</strain>
    </source>
</reference>
<name>A0A0D1XIK4_9PEZI</name>
<dbReference type="GO" id="GO:0030245">
    <property type="term" value="P:cellulose catabolic process"/>
    <property type="evidence" value="ECO:0007669"/>
    <property type="project" value="UniProtKB-UniRule"/>
</dbReference>
<evidence type="ECO:0000313" key="8">
    <source>
        <dbReference type="EMBL" id="KIW02156.1"/>
    </source>
</evidence>
<evidence type="ECO:0000256" key="4">
    <source>
        <dbReference type="ARBA" id="ARBA00023157"/>
    </source>
</evidence>
<dbReference type="InterPro" id="IPR005103">
    <property type="entry name" value="AA9_LPMO"/>
</dbReference>
<dbReference type="Pfam" id="PF03443">
    <property type="entry name" value="AA9"/>
    <property type="match status" value="1"/>
</dbReference>
<dbReference type="Proteomes" id="UP000053259">
    <property type="component" value="Unassembled WGS sequence"/>
</dbReference>
<evidence type="ECO:0000256" key="2">
    <source>
        <dbReference type="ARBA" id="ARBA00004613"/>
    </source>
</evidence>
<dbReference type="GO" id="GO:0030248">
    <property type="term" value="F:cellulose binding"/>
    <property type="evidence" value="ECO:0007669"/>
    <property type="project" value="UniProtKB-UniRule"/>
</dbReference>
<keyword evidence="5" id="KW-0136">Cellulose degradation</keyword>
<evidence type="ECO:0000256" key="5">
    <source>
        <dbReference type="RuleBase" id="RU368122"/>
    </source>
</evidence>
<feature type="chain" id="PRO_5002246340" description="AA9 family lytic polysaccharide monooxygenase" evidence="6">
    <location>
        <begin position="21"/>
        <end position="228"/>
    </location>
</feature>
<evidence type="ECO:0000256" key="1">
    <source>
        <dbReference type="ARBA" id="ARBA00001973"/>
    </source>
</evidence>
<evidence type="ECO:0000256" key="6">
    <source>
        <dbReference type="SAM" id="SignalP"/>
    </source>
</evidence>
<dbReference type="EMBL" id="KN847551">
    <property type="protein sequence ID" value="KIW02156.1"/>
    <property type="molecule type" value="Genomic_DNA"/>
</dbReference>
<comment type="catalytic activity">
    <reaction evidence="5">
        <text>[(1-&gt;4)-beta-D-glucosyl]n+m + reduced acceptor + O2 = 4-dehydro-beta-D-glucosyl-[(1-&gt;4)-beta-D-glucosyl]n-1 + [(1-&gt;4)-beta-D-glucosyl]m + acceptor + H2O.</text>
        <dbReference type="EC" id="1.14.99.56"/>
    </reaction>
</comment>
<accession>A0A0D1XIK4</accession>
<gene>
    <name evidence="8" type="ORF">PV09_06640</name>
</gene>
<comment type="subcellular location">
    <subcellularLocation>
        <location evidence="2 5">Secreted</location>
    </subcellularLocation>
</comment>
<keyword evidence="9" id="KW-1185">Reference proteome</keyword>
<comment type="domain">
    <text evidence="5">Has a modular structure: an endo-beta-1,4-glucanase catalytic module at the N-terminus, a linker rich in serines and threonines, and a C-terminal carbohydrate-binding module (CBM).</text>
</comment>
<dbReference type="OrthoDB" id="6038816at2759"/>
<dbReference type="GeneID" id="27314613"/>
<dbReference type="GO" id="GO:0008810">
    <property type="term" value="F:cellulase activity"/>
    <property type="evidence" value="ECO:0007669"/>
    <property type="project" value="UniProtKB-UniRule"/>
</dbReference>
<keyword evidence="3 5" id="KW-0964">Secreted</keyword>
<protein>
    <recommendedName>
        <fullName evidence="5">AA9 family lytic polysaccharide monooxygenase</fullName>
        <ecNumber evidence="5">1.14.99.56</ecNumber>
    </recommendedName>
    <alternativeName>
        <fullName evidence="5">Endo-beta-1,4-glucanase</fullName>
    </alternativeName>
    <alternativeName>
        <fullName evidence="5">Glycosyl hydrolase 61 family protein</fullName>
    </alternativeName>
</protein>
<dbReference type="GO" id="GO:0005576">
    <property type="term" value="C:extracellular region"/>
    <property type="evidence" value="ECO:0007669"/>
    <property type="project" value="UniProtKB-SubCell"/>
</dbReference>
<dbReference type="CDD" id="cd21175">
    <property type="entry name" value="LPMO_AA9"/>
    <property type="match status" value="1"/>
</dbReference>
<proteinExistence type="predicted"/>
<dbReference type="PANTHER" id="PTHR33353">
    <property type="entry name" value="PUTATIVE (AFU_ORTHOLOGUE AFUA_1G12560)-RELATED"/>
    <property type="match status" value="1"/>
</dbReference>
<keyword evidence="6" id="KW-0732">Signal</keyword>
<evidence type="ECO:0000313" key="9">
    <source>
        <dbReference type="Proteomes" id="UP000053259"/>
    </source>
</evidence>
<comment type="cofactor">
    <cofactor evidence="1">
        <name>Cu(2+)</name>
        <dbReference type="ChEBI" id="CHEBI:29036"/>
    </cofactor>
</comment>
<comment type="function">
    <text evidence="5">Lytic polysaccharide monooxygenase (LMPO) that depolymerizes crystalline and amorphous polysaccharides via the oxidation of scissile alpha- or beta-(1-4)-glycosidic bonds, yielding C1 and/or C4 oxidation products. Catalysis by LPMOs requires the reduction of the active-site copper from Cu(II) to Cu(I) by a reducing agent and H(2)O(2) or O(2) as a cosubstrate.</text>
</comment>
<dbReference type="InParanoid" id="A0A0D1XIK4"/>
<dbReference type="HOGENOM" id="CLU_031730_4_2_1"/>
<evidence type="ECO:0000256" key="3">
    <source>
        <dbReference type="ARBA" id="ARBA00022525"/>
    </source>
</evidence>
<keyword evidence="4 5" id="KW-1015">Disulfide bond</keyword>
<keyword evidence="5" id="KW-0624">Polysaccharide degradation</keyword>
<dbReference type="PANTHER" id="PTHR33353:SF11">
    <property type="entry name" value="GLYCOSYLHYDROLASE FAMILY 61-7 PROTEIN"/>
    <property type="match status" value="1"/>
</dbReference>
<dbReference type="Gene3D" id="2.70.50.70">
    <property type="match status" value="1"/>
</dbReference>
<dbReference type="EC" id="1.14.99.56" evidence="5"/>
<dbReference type="VEuPathDB" id="FungiDB:PV09_06640"/>
<dbReference type="RefSeq" id="XP_016212025.1">
    <property type="nucleotide sequence ID" value="XM_016360313.1"/>
</dbReference>
<organism evidence="8 9">
    <name type="scientific">Verruconis gallopava</name>
    <dbReference type="NCBI Taxonomy" id="253628"/>
    <lineage>
        <taxon>Eukaryota</taxon>
        <taxon>Fungi</taxon>
        <taxon>Dikarya</taxon>
        <taxon>Ascomycota</taxon>
        <taxon>Pezizomycotina</taxon>
        <taxon>Dothideomycetes</taxon>
        <taxon>Pleosporomycetidae</taxon>
        <taxon>Venturiales</taxon>
        <taxon>Sympoventuriaceae</taxon>
        <taxon>Verruconis</taxon>
    </lineage>
</organism>
<feature type="signal peptide" evidence="6">
    <location>
        <begin position="1"/>
        <end position="20"/>
    </location>
</feature>
<keyword evidence="5" id="KW-0119">Carbohydrate metabolism</keyword>
<feature type="domain" description="Auxiliary Activity family 9 catalytic" evidence="7">
    <location>
        <begin position="21"/>
        <end position="213"/>
    </location>
</feature>
<evidence type="ECO:0000259" key="7">
    <source>
        <dbReference type="Pfam" id="PF03443"/>
    </source>
</evidence>
<dbReference type="STRING" id="253628.A0A0D1XIK4"/>
<sequence>MQAFLILSYVVATLLNAVRAHYVFSKIKVNGIESEEYEVIRRNTNGESPITDLEDPELRCNVGASNKVNGTKTVIVESGSNITWVTETYIYHPGPLSVFMTRVDNASTADGSTEWFKILDIGPKFTKRGGDWRHIQQSEFNVTVPPCLATGQYLMRIQHIAIHVPGGEPQFHVACAQMMVIGTGVDMPPKAYMVRIPEVFTRDHPGFNQNIFVNFKEYLIPGGNVWKC</sequence>